<feature type="domain" description="DNA2/NAM7 helicase helicase" evidence="1">
    <location>
        <begin position="49"/>
        <end position="150"/>
    </location>
</feature>
<reference evidence="2 3" key="1">
    <citation type="journal article" date="2020" name="G3 (Bethesda)">
        <title>Improved Reference Genome for Cyclotella cryptica CCMP332, a Model for Cell Wall Morphogenesis, Salinity Adaptation, and Lipid Production in Diatoms (Bacillariophyta).</title>
        <authorList>
            <person name="Roberts W.R."/>
            <person name="Downey K.M."/>
            <person name="Ruck E.C."/>
            <person name="Traller J.C."/>
            <person name="Alverson A.J."/>
        </authorList>
    </citation>
    <scope>NUCLEOTIDE SEQUENCE [LARGE SCALE GENOMIC DNA]</scope>
    <source>
        <strain evidence="2 3">CCMP332</strain>
    </source>
</reference>
<dbReference type="SUPFAM" id="SSF52540">
    <property type="entry name" value="P-loop containing nucleoside triphosphate hydrolases"/>
    <property type="match status" value="1"/>
</dbReference>
<organism evidence="2 3">
    <name type="scientific">Cyclotella cryptica</name>
    <dbReference type="NCBI Taxonomy" id="29204"/>
    <lineage>
        <taxon>Eukaryota</taxon>
        <taxon>Sar</taxon>
        <taxon>Stramenopiles</taxon>
        <taxon>Ochrophyta</taxon>
        <taxon>Bacillariophyta</taxon>
        <taxon>Coscinodiscophyceae</taxon>
        <taxon>Thalassiosirophycidae</taxon>
        <taxon>Stephanodiscales</taxon>
        <taxon>Stephanodiscaceae</taxon>
        <taxon>Cyclotella</taxon>
    </lineage>
</organism>
<dbReference type="InterPro" id="IPR027417">
    <property type="entry name" value="P-loop_NTPase"/>
</dbReference>
<gene>
    <name evidence="2" type="ORF">HJC23_012433</name>
</gene>
<protein>
    <recommendedName>
        <fullName evidence="1">DNA2/NAM7 helicase helicase domain-containing protein</fullName>
    </recommendedName>
</protein>
<dbReference type="InterPro" id="IPR045055">
    <property type="entry name" value="DNA2/NAM7-like"/>
</dbReference>
<dbReference type="Proteomes" id="UP001516023">
    <property type="component" value="Unassembled WGS sequence"/>
</dbReference>
<dbReference type="InterPro" id="IPR041677">
    <property type="entry name" value="DNA2/NAM7_AAA_11"/>
</dbReference>
<name>A0ABD3Q1T4_9STRA</name>
<proteinExistence type="predicted"/>
<dbReference type="Pfam" id="PF13086">
    <property type="entry name" value="AAA_11"/>
    <property type="match status" value="2"/>
</dbReference>
<feature type="domain" description="DNA2/NAM7 helicase helicase" evidence="1">
    <location>
        <begin position="342"/>
        <end position="426"/>
    </location>
</feature>
<evidence type="ECO:0000259" key="1">
    <source>
        <dbReference type="Pfam" id="PF13086"/>
    </source>
</evidence>
<dbReference type="Gene3D" id="3.40.50.300">
    <property type="entry name" value="P-loop containing nucleotide triphosphate hydrolases"/>
    <property type="match status" value="2"/>
</dbReference>
<comment type="caution">
    <text evidence="2">The sequence shown here is derived from an EMBL/GenBank/DDBJ whole genome shotgun (WGS) entry which is preliminary data.</text>
</comment>
<dbReference type="EMBL" id="JABMIG020000082">
    <property type="protein sequence ID" value="KAL3794308.1"/>
    <property type="molecule type" value="Genomic_DNA"/>
</dbReference>
<accession>A0ABD3Q1T4</accession>
<dbReference type="PANTHER" id="PTHR10887:SF341">
    <property type="entry name" value="NFX1-TYPE ZINC FINGER-CONTAINING PROTEIN 1"/>
    <property type="match status" value="1"/>
</dbReference>
<dbReference type="PANTHER" id="PTHR10887">
    <property type="entry name" value="DNA2/NAM7 HELICASE FAMILY"/>
    <property type="match status" value="1"/>
</dbReference>
<evidence type="ECO:0000313" key="2">
    <source>
        <dbReference type="EMBL" id="KAL3794308.1"/>
    </source>
</evidence>
<evidence type="ECO:0000313" key="3">
    <source>
        <dbReference type="Proteomes" id="UP001516023"/>
    </source>
</evidence>
<keyword evidence="3" id="KW-1185">Reference proteome</keyword>
<sequence length="496" mass="55077">MRSYWRPGRTLSINFEASLLRGEAISSSDQERDTFLKCAKDRGVLDELDMFQKEAFVNVANHTFSLIQGPPGCGKSYVGSRLGQVLLSQYKRILVATSKNHSLDELLIDISRILDAEGPSNIVRVGNEKKIATELKPHSLPALLSAINGAISTSCDQMSMDDLARKFNKLCKRLSASVQLTWSNFEQFTGSDGTSAILYHIGSSFNVCSSYKTAPPDLVDFVNKILYEWSKPVIDSIIHESVKYWQESVTGPSHEIHKDTDTAGIGTDFSGFGDIRPNSLLGIITANGIAGSQAMFIPNMDVSFMWCWGDESKKNFILSVLQNEFHEITEKFLDLGIDLPALKDAVKESRIKSEINILKSASVIGSTVVGVLLNIDALSASRPEVLILEEAGEVSESALISILRISSLKKCILIGDHQQLRPTVNSYELRVNKKYDISCFERLVSLDMPCTMLKTQNRMLHEVLLPVQLHYSGIISNSSLNLSPVSWLHSPLFWWV</sequence>
<dbReference type="AlphaFoldDB" id="A0ABD3Q1T4"/>